<evidence type="ECO:0000256" key="1">
    <source>
        <dbReference type="SAM" id="MobiDB-lite"/>
    </source>
</evidence>
<dbReference type="CDD" id="cd00038">
    <property type="entry name" value="CAP_ED"/>
    <property type="match status" value="1"/>
</dbReference>
<dbReference type="PROSITE" id="PS50042">
    <property type="entry name" value="CNMP_BINDING_3"/>
    <property type="match status" value="1"/>
</dbReference>
<accession>A0A9W7L4L1</accession>
<dbReference type="OrthoDB" id="2021138at2759"/>
<sequence length="520" mass="58011">MDPPTDILPPNHPITRSLLESENEPQQSPTISPTNPGSNSSPSPVLHPAPTPSSSKYPTVHVTSQDTSNFLHNLHSHPPGPADAASKVSEVLRCWINNSTTDPACKRPRDKTWKAFKGWRELWLSFKKIDMRRMETELFNVVQPSVLVGPHGTDLTGGYLGKPMHNIEAPKEKRVTGVGFGGVMLEKEKSETWMASAVTVEESDVLVVPAKIFKEIFLKDHRNKYILAKRTKELSTMPVFKLLMPSHLQKMSEDFRNNSYSSKSTIVDVGDALTKIIVVASGEVDVTASVEDPRAPGRILDVSVARLGKGGVIGDVELVYSKSIFTLKAKTATAKVETFEISRENFGNHIFENNHADAAKEKLLTSVEEKVAFNLKRVKEEMLKFAHFTRRAEEEWAKARGFKGGIAEKIDYVKAEWSRNYEAFIKNEYSNAPPLKPPLYDYAHDPTLYLQRDTTSRSGVRVKSRKAKVKEKKVRGNLIPEGVLKAESEDYKKPYLPPESRGSSRGGNRGGKIDFKAMAM</sequence>
<organism evidence="3 4">
    <name type="scientific">Triparma columacea</name>
    <dbReference type="NCBI Taxonomy" id="722753"/>
    <lineage>
        <taxon>Eukaryota</taxon>
        <taxon>Sar</taxon>
        <taxon>Stramenopiles</taxon>
        <taxon>Ochrophyta</taxon>
        <taxon>Bolidophyceae</taxon>
        <taxon>Parmales</taxon>
        <taxon>Triparmaceae</taxon>
        <taxon>Triparma</taxon>
    </lineage>
</organism>
<keyword evidence="4" id="KW-1185">Reference proteome</keyword>
<evidence type="ECO:0000313" key="3">
    <source>
        <dbReference type="EMBL" id="GMI28170.1"/>
    </source>
</evidence>
<feature type="compositionally biased region" description="Low complexity" evidence="1">
    <location>
        <begin position="28"/>
        <end position="44"/>
    </location>
</feature>
<feature type="compositionally biased region" description="Pro residues" evidence="1">
    <location>
        <begin position="1"/>
        <end position="12"/>
    </location>
</feature>
<feature type="domain" description="Cyclic nucleotide-binding" evidence="2">
    <location>
        <begin position="239"/>
        <end position="346"/>
    </location>
</feature>
<dbReference type="Gene3D" id="2.60.120.10">
    <property type="entry name" value="Jelly Rolls"/>
    <property type="match status" value="1"/>
</dbReference>
<dbReference type="SMART" id="SM00100">
    <property type="entry name" value="cNMP"/>
    <property type="match status" value="1"/>
</dbReference>
<dbReference type="InterPro" id="IPR000595">
    <property type="entry name" value="cNMP-bd_dom"/>
</dbReference>
<protein>
    <recommendedName>
        <fullName evidence="2">Cyclic nucleotide-binding domain-containing protein</fullName>
    </recommendedName>
</protein>
<dbReference type="SUPFAM" id="SSF51206">
    <property type="entry name" value="cAMP-binding domain-like"/>
    <property type="match status" value="1"/>
</dbReference>
<gene>
    <name evidence="3" type="ORF">TrCOL_g12256</name>
</gene>
<reference evidence="4" key="1">
    <citation type="journal article" date="2023" name="Commun. Biol.">
        <title>Genome analysis of Parmales, the sister group of diatoms, reveals the evolutionary specialization of diatoms from phago-mixotrophs to photoautotrophs.</title>
        <authorList>
            <person name="Ban H."/>
            <person name="Sato S."/>
            <person name="Yoshikawa S."/>
            <person name="Yamada K."/>
            <person name="Nakamura Y."/>
            <person name="Ichinomiya M."/>
            <person name="Sato N."/>
            <person name="Blanc-Mathieu R."/>
            <person name="Endo H."/>
            <person name="Kuwata A."/>
            <person name="Ogata H."/>
        </authorList>
    </citation>
    <scope>NUCLEOTIDE SEQUENCE [LARGE SCALE GENOMIC DNA]</scope>
</reference>
<name>A0A9W7L4L1_9STRA</name>
<evidence type="ECO:0000259" key="2">
    <source>
        <dbReference type="PROSITE" id="PS50042"/>
    </source>
</evidence>
<feature type="region of interest" description="Disordered" evidence="1">
    <location>
        <begin position="1"/>
        <end position="61"/>
    </location>
</feature>
<dbReference type="Proteomes" id="UP001165065">
    <property type="component" value="Unassembled WGS sequence"/>
</dbReference>
<feature type="compositionally biased region" description="Polar residues" evidence="1">
    <location>
        <begin position="52"/>
        <end position="61"/>
    </location>
</feature>
<feature type="compositionally biased region" description="Basic and acidic residues" evidence="1">
    <location>
        <begin position="511"/>
        <end position="520"/>
    </location>
</feature>
<dbReference type="EMBL" id="BRYA01000657">
    <property type="protein sequence ID" value="GMI28170.1"/>
    <property type="molecule type" value="Genomic_DNA"/>
</dbReference>
<evidence type="ECO:0000313" key="4">
    <source>
        <dbReference type="Proteomes" id="UP001165065"/>
    </source>
</evidence>
<dbReference type="InterPro" id="IPR014710">
    <property type="entry name" value="RmlC-like_jellyroll"/>
</dbReference>
<proteinExistence type="predicted"/>
<feature type="compositionally biased region" description="Polar residues" evidence="1">
    <location>
        <begin position="18"/>
        <end position="27"/>
    </location>
</feature>
<dbReference type="InterPro" id="IPR018490">
    <property type="entry name" value="cNMP-bd_dom_sf"/>
</dbReference>
<dbReference type="AlphaFoldDB" id="A0A9W7L4L1"/>
<feature type="region of interest" description="Disordered" evidence="1">
    <location>
        <begin position="490"/>
        <end position="520"/>
    </location>
</feature>
<comment type="caution">
    <text evidence="3">The sequence shown here is derived from an EMBL/GenBank/DDBJ whole genome shotgun (WGS) entry which is preliminary data.</text>
</comment>